<sequence length="207" mass="22026">MPRPRSLTHDQLVAAALAVIDREGLAGLSMRAVAKELGVSTMGLYRYVDDRDELERLVVESVLGAVDTTPPPADAPWQERVATMVRRLRDAVGARPGVIPLTVTHRHRSPGVLRWSETVLGILDDAGFAGARRVVALRALLGYLIGALQLEHLGPLSGAGTATLAALPSADFPHLADTAHHAHEVGADEEFHGGLDILLRGLAEARG</sequence>
<dbReference type="PRINTS" id="PR00400">
    <property type="entry name" value="TETREPRESSOR"/>
</dbReference>
<feature type="domain" description="HTH tetR-type" evidence="6">
    <location>
        <begin position="6"/>
        <end position="66"/>
    </location>
</feature>
<evidence type="ECO:0000313" key="8">
    <source>
        <dbReference type="Proteomes" id="UP000295345"/>
    </source>
</evidence>
<dbReference type="Pfam" id="PF00440">
    <property type="entry name" value="TetR_N"/>
    <property type="match status" value="1"/>
</dbReference>
<dbReference type="GO" id="GO:0045892">
    <property type="term" value="P:negative regulation of DNA-templated transcription"/>
    <property type="evidence" value="ECO:0007669"/>
    <property type="project" value="InterPro"/>
</dbReference>
<dbReference type="InterPro" id="IPR036271">
    <property type="entry name" value="Tet_transcr_reg_TetR-rel_C_sf"/>
</dbReference>
<keyword evidence="3 5" id="KW-0238">DNA-binding</keyword>
<accession>A0A4R4TTD7</accession>
<dbReference type="InterPro" id="IPR003012">
    <property type="entry name" value="Tet_transcr_reg_TetR"/>
</dbReference>
<keyword evidence="2" id="KW-0805">Transcription regulation</keyword>
<dbReference type="PROSITE" id="PS50977">
    <property type="entry name" value="HTH_TETR_2"/>
    <property type="match status" value="1"/>
</dbReference>
<dbReference type="SUPFAM" id="SSF48498">
    <property type="entry name" value="Tetracyclin repressor-like, C-terminal domain"/>
    <property type="match status" value="1"/>
</dbReference>
<evidence type="ECO:0000256" key="3">
    <source>
        <dbReference type="ARBA" id="ARBA00023125"/>
    </source>
</evidence>
<dbReference type="EMBL" id="SMKI01000033">
    <property type="protein sequence ID" value="TDC78423.1"/>
    <property type="molecule type" value="Genomic_DNA"/>
</dbReference>
<dbReference type="InterPro" id="IPR001647">
    <property type="entry name" value="HTH_TetR"/>
</dbReference>
<evidence type="ECO:0000256" key="5">
    <source>
        <dbReference type="PROSITE-ProRule" id="PRU00335"/>
    </source>
</evidence>
<dbReference type="InterPro" id="IPR050109">
    <property type="entry name" value="HTH-type_TetR-like_transc_reg"/>
</dbReference>
<organism evidence="7 8">
    <name type="scientific">Streptomyces hainanensis</name>
    <dbReference type="NCBI Taxonomy" id="402648"/>
    <lineage>
        <taxon>Bacteria</taxon>
        <taxon>Bacillati</taxon>
        <taxon>Actinomycetota</taxon>
        <taxon>Actinomycetes</taxon>
        <taxon>Kitasatosporales</taxon>
        <taxon>Streptomycetaceae</taxon>
        <taxon>Streptomyces</taxon>
    </lineage>
</organism>
<dbReference type="Gene3D" id="1.10.357.10">
    <property type="entry name" value="Tetracycline Repressor, domain 2"/>
    <property type="match status" value="1"/>
</dbReference>
<dbReference type="InterPro" id="IPR004111">
    <property type="entry name" value="Repressor_TetR_C"/>
</dbReference>
<dbReference type="SUPFAM" id="SSF46689">
    <property type="entry name" value="Homeodomain-like"/>
    <property type="match status" value="1"/>
</dbReference>
<keyword evidence="8" id="KW-1185">Reference proteome</keyword>
<proteinExistence type="predicted"/>
<dbReference type="Proteomes" id="UP000295345">
    <property type="component" value="Unassembled WGS sequence"/>
</dbReference>
<protein>
    <submittedName>
        <fullName evidence="7">TetR/AcrR family transcriptional regulator</fullName>
    </submittedName>
</protein>
<keyword evidence="1" id="KW-0678">Repressor</keyword>
<evidence type="ECO:0000313" key="7">
    <source>
        <dbReference type="EMBL" id="TDC78423.1"/>
    </source>
</evidence>
<name>A0A4R4TTD7_9ACTN</name>
<feature type="DNA-binding region" description="H-T-H motif" evidence="5">
    <location>
        <begin position="29"/>
        <end position="48"/>
    </location>
</feature>
<dbReference type="InterPro" id="IPR009057">
    <property type="entry name" value="Homeodomain-like_sf"/>
</dbReference>
<dbReference type="PANTHER" id="PTHR30055">
    <property type="entry name" value="HTH-TYPE TRANSCRIPTIONAL REGULATOR RUTR"/>
    <property type="match status" value="1"/>
</dbReference>
<evidence type="ECO:0000256" key="2">
    <source>
        <dbReference type="ARBA" id="ARBA00023015"/>
    </source>
</evidence>
<dbReference type="RefSeq" id="WP_132816654.1">
    <property type="nucleotide sequence ID" value="NZ_SMKI01000033.1"/>
</dbReference>
<dbReference type="OrthoDB" id="329481at2"/>
<dbReference type="GO" id="GO:0003700">
    <property type="term" value="F:DNA-binding transcription factor activity"/>
    <property type="evidence" value="ECO:0007669"/>
    <property type="project" value="TreeGrafter"/>
</dbReference>
<dbReference type="AlphaFoldDB" id="A0A4R4TTD7"/>
<evidence type="ECO:0000256" key="1">
    <source>
        <dbReference type="ARBA" id="ARBA00022491"/>
    </source>
</evidence>
<reference evidence="7 8" key="1">
    <citation type="submission" date="2019-03" db="EMBL/GenBank/DDBJ databases">
        <title>Draft genome sequences of novel Actinobacteria.</title>
        <authorList>
            <person name="Sahin N."/>
            <person name="Ay H."/>
            <person name="Saygin H."/>
        </authorList>
    </citation>
    <scope>NUCLEOTIDE SEQUENCE [LARGE SCALE GENOMIC DNA]</scope>
    <source>
        <strain evidence="7 8">DSM 41900</strain>
    </source>
</reference>
<evidence type="ECO:0000256" key="4">
    <source>
        <dbReference type="ARBA" id="ARBA00023163"/>
    </source>
</evidence>
<dbReference type="Pfam" id="PF02909">
    <property type="entry name" value="TetR_C_1"/>
    <property type="match status" value="1"/>
</dbReference>
<comment type="caution">
    <text evidence="7">The sequence shown here is derived from an EMBL/GenBank/DDBJ whole genome shotgun (WGS) entry which is preliminary data.</text>
</comment>
<keyword evidence="4" id="KW-0804">Transcription</keyword>
<dbReference type="PANTHER" id="PTHR30055:SF151">
    <property type="entry name" value="TRANSCRIPTIONAL REGULATORY PROTEIN"/>
    <property type="match status" value="1"/>
</dbReference>
<evidence type="ECO:0000259" key="6">
    <source>
        <dbReference type="PROSITE" id="PS50977"/>
    </source>
</evidence>
<gene>
    <name evidence="7" type="ORF">E1283_05085</name>
</gene>
<dbReference type="GO" id="GO:0046677">
    <property type="term" value="P:response to antibiotic"/>
    <property type="evidence" value="ECO:0007669"/>
    <property type="project" value="InterPro"/>
</dbReference>
<dbReference type="GO" id="GO:0000976">
    <property type="term" value="F:transcription cis-regulatory region binding"/>
    <property type="evidence" value="ECO:0007669"/>
    <property type="project" value="TreeGrafter"/>
</dbReference>